<sequence length="349" mass="36430">MNPAPVRLPAGVLTALRPPSEWLDSPWLAVGSGILLLVAAAGAVRALRRRRRRAGWVAGVLLAALLTAATTVNAVVGYVPTVQAARFALTGDLDPGGGTVTSFRLGSVPLGVAPSRTYVYLPPGYAAHPGRRYPVVFLLPGSPGRSTDWFGAGDAARTLDVLIARGLLPPVVVVSPDQDAGGTDTECLDVPGGPRWETYLYSDLVPRVDALYRTVPRAASRVLAGMSAGGFCALDQGLRHRGTWGPVVALEPFGDPGSSFRDALGAEGFAAVSPSSYLPGLTVPAPVPVFLGTGAEAGERPGVDALTAQLRAKGWPVLRRDVPGEGHTWVAAREDLPYGLVLAARYLPR</sequence>
<dbReference type="AlphaFoldDB" id="A0A7W4XX17"/>
<dbReference type="EMBL" id="JACHVY010000001">
    <property type="protein sequence ID" value="MBB2900690.1"/>
    <property type="molecule type" value="Genomic_DNA"/>
</dbReference>
<organism evidence="2 3">
    <name type="scientific">Kineococcus radiotolerans</name>
    <dbReference type="NCBI Taxonomy" id="131568"/>
    <lineage>
        <taxon>Bacteria</taxon>
        <taxon>Bacillati</taxon>
        <taxon>Actinomycetota</taxon>
        <taxon>Actinomycetes</taxon>
        <taxon>Kineosporiales</taxon>
        <taxon>Kineosporiaceae</taxon>
        <taxon>Kineococcus</taxon>
    </lineage>
</organism>
<dbReference type="PANTHER" id="PTHR48098">
    <property type="entry name" value="ENTEROCHELIN ESTERASE-RELATED"/>
    <property type="match status" value="1"/>
</dbReference>
<reference evidence="2 3" key="2">
    <citation type="submission" date="2020-08" db="EMBL/GenBank/DDBJ databases">
        <authorList>
            <person name="Partida-Martinez L."/>
            <person name="Huntemann M."/>
            <person name="Clum A."/>
            <person name="Wang J."/>
            <person name="Palaniappan K."/>
            <person name="Ritter S."/>
            <person name="Chen I.-M."/>
            <person name="Stamatis D."/>
            <person name="Reddy T."/>
            <person name="O'Malley R."/>
            <person name="Daum C."/>
            <person name="Shapiro N."/>
            <person name="Ivanova N."/>
            <person name="Kyrpides N."/>
            <person name="Woyke T."/>
        </authorList>
    </citation>
    <scope>NUCLEOTIDE SEQUENCE [LARGE SCALE GENOMIC DNA]</scope>
    <source>
        <strain evidence="2 3">AS2.23</strain>
    </source>
</reference>
<name>A0A7W4XX17_KINRA</name>
<dbReference type="Proteomes" id="UP000533269">
    <property type="component" value="Unassembled WGS sequence"/>
</dbReference>
<feature type="transmembrane region" description="Helical" evidence="1">
    <location>
        <begin position="27"/>
        <end position="47"/>
    </location>
</feature>
<protein>
    <submittedName>
        <fullName evidence="2">Enterochelin esterase-like enzyme</fullName>
    </submittedName>
</protein>
<feature type="transmembrane region" description="Helical" evidence="1">
    <location>
        <begin position="54"/>
        <end position="79"/>
    </location>
</feature>
<dbReference type="RefSeq" id="WP_183390824.1">
    <property type="nucleotide sequence ID" value="NZ_JACHVY010000001.1"/>
</dbReference>
<dbReference type="Gene3D" id="3.40.50.1820">
    <property type="entry name" value="alpha/beta hydrolase"/>
    <property type="match status" value="1"/>
</dbReference>
<keyword evidence="1" id="KW-0812">Transmembrane</keyword>
<comment type="caution">
    <text evidence="2">The sequence shown here is derived from an EMBL/GenBank/DDBJ whole genome shotgun (WGS) entry which is preliminary data.</text>
</comment>
<dbReference type="Pfam" id="PF00756">
    <property type="entry name" value="Esterase"/>
    <property type="match status" value="1"/>
</dbReference>
<dbReference type="InterPro" id="IPR029058">
    <property type="entry name" value="AB_hydrolase_fold"/>
</dbReference>
<reference evidence="2 3" key="1">
    <citation type="submission" date="2020-08" db="EMBL/GenBank/DDBJ databases">
        <title>The Agave Microbiome: Exploring the role of microbial communities in plant adaptations to desert environments.</title>
        <authorList>
            <person name="Partida-Martinez L.P."/>
        </authorList>
    </citation>
    <scope>NUCLEOTIDE SEQUENCE [LARGE SCALE GENOMIC DNA]</scope>
    <source>
        <strain evidence="2 3">AS2.23</strain>
    </source>
</reference>
<accession>A0A7W4XX17</accession>
<evidence type="ECO:0000256" key="1">
    <source>
        <dbReference type="SAM" id="Phobius"/>
    </source>
</evidence>
<evidence type="ECO:0000313" key="2">
    <source>
        <dbReference type="EMBL" id="MBB2900690.1"/>
    </source>
</evidence>
<dbReference type="InterPro" id="IPR000801">
    <property type="entry name" value="Esterase-like"/>
</dbReference>
<dbReference type="SUPFAM" id="SSF53474">
    <property type="entry name" value="alpha/beta-Hydrolases"/>
    <property type="match status" value="1"/>
</dbReference>
<evidence type="ECO:0000313" key="3">
    <source>
        <dbReference type="Proteomes" id="UP000533269"/>
    </source>
</evidence>
<dbReference type="InterPro" id="IPR050583">
    <property type="entry name" value="Mycobacterial_A85_antigen"/>
</dbReference>
<keyword evidence="1" id="KW-1133">Transmembrane helix</keyword>
<keyword evidence="1" id="KW-0472">Membrane</keyword>
<gene>
    <name evidence="2" type="ORF">FHR75_001478</name>
</gene>
<proteinExistence type="predicted"/>